<gene>
    <name evidence="1" type="ORF">pEaSNUABM32_00223</name>
</gene>
<keyword evidence="2" id="KW-1185">Reference proteome</keyword>
<organism evidence="1 2">
    <name type="scientific">Erwinia phage pEa_SNUABM_32</name>
    <dbReference type="NCBI Taxonomy" id="2869555"/>
    <lineage>
        <taxon>Viruses</taxon>
        <taxon>Duplodnaviria</taxon>
        <taxon>Heunggongvirae</taxon>
        <taxon>Uroviricota</taxon>
        <taxon>Caudoviricetes</taxon>
        <taxon>Alexandravirus</taxon>
        <taxon>Alexandravirus SNUABM32</taxon>
    </lineage>
</organism>
<name>A0AAE7XIY6_9CAUD</name>
<dbReference type="Proteomes" id="UP000827788">
    <property type="component" value="Segment"/>
</dbReference>
<proteinExistence type="predicted"/>
<dbReference type="EMBL" id="MZ443774">
    <property type="protein sequence ID" value="QZE57096.1"/>
    <property type="molecule type" value="Genomic_DNA"/>
</dbReference>
<evidence type="ECO:0000313" key="2">
    <source>
        <dbReference type="Proteomes" id="UP000827788"/>
    </source>
</evidence>
<sequence length="525" mass="60551">MSQPFLIKNPSYQELQAIQWVRDNIVFACPYEGPAENEKEFREQINLFFWHVLNVSIYRSKRNRGELFGETFCPFSYSYGRSVLPLVFGDYRLKTGAVAASKQKRGSNQFNRALDWLIENVFDVKRKKLGKNGQPGKCREYRVKRFHLEQMYPVVPRTRYDLLNTVRLYSPLKAPQSRFGHTIIERIHAAAKKKFTMRKHDLSPIDKNSGREVKRYYKQVLDVLAPNEILIEPILAFLEQMSLRNNKKDQKKFQQAMYLLDSILSGPIEIVDEDPLTIRYWPAYKVATKGGRLFEIGGGFQNMPSKLKQACYVVGVNWDMKSSQLNIIKREFAAYNIPCALVESLNSVNELAEMIGESVATTKKCFYGTVYTLGKIRRSDKGQIYASLLESHKGDRAATHAMLDKWDKLTEGLVEGLVILQQLYEKRARRSGNRMYLTCATGTKFSWPLKGPSSKDKRTMLNHIITGLESSYLFEVVRDSSQVRSVYSFEHDGALLQPLRNLSSDYAKFVRKKFSDTIDFTEDSE</sequence>
<evidence type="ECO:0000313" key="1">
    <source>
        <dbReference type="EMBL" id="QZE57096.1"/>
    </source>
</evidence>
<accession>A0AAE7XIY6</accession>
<protein>
    <submittedName>
        <fullName evidence="1">Uncharacterized protein</fullName>
    </submittedName>
</protein>
<reference evidence="1 2" key="1">
    <citation type="submission" date="2021-06" db="EMBL/GenBank/DDBJ databases">
        <title>Complete genome sequence of Erwinia phage pEa_SNUABM_32.</title>
        <authorList>
            <person name="Kim S.G."/>
            <person name="Park S.C."/>
        </authorList>
    </citation>
    <scope>NUCLEOTIDE SEQUENCE [LARGE SCALE GENOMIC DNA]</scope>
</reference>